<dbReference type="Proteomes" id="UP001341840">
    <property type="component" value="Unassembled WGS sequence"/>
</dbReference>
<evidence type="ECO:0000256" key="1">
    <source>
        <dbReference type="SAM" id="SignalP"/>
    </source>
</evidence>
<gene>
    <name evidence="2" type="ORF">PIB30_037854</name>
</gene>
<feature type="signal peptide" evidence="1">
    <location>
        <begin position="1"/>
        <end position="24"/>
    </location>
</feature>
<protein>
    <submittedName>
        <fullName evidence="2">Uncharacterized protein</fullName>
    </submittedName>
</protein>
<feature type="chain" id="PRO_5046984549" evidence="1">
    <location>
        <begin position="25"/>
        <end position="83"/>
    </location>
</feature>
<organism evidence="2 3">
    <name type="scientific">Stylosanthes scabra</name>
    <dbReference type="NCBI Taxonomy" id="79078"/>
    <lineage>
        <taxon>Eukaryota</taxon>
        <taxon>Viridiplantae</taxon>
        <taxon>Streptophyta</taxon>
        <taxon>Embryophyta</taxon>
        <taxon>Tracheophyta</taxon>
        <taxon>Spermatophyta</taxon>
        <taxon>Magnoliopsida</taxon>
        <taxon>eudicotyledons</taxon>
        <taxon>Gunneridae</taxon>
        <taxon>Pentapetalae</taxon>
        <taxon>rosids</taxon>
        <taxon>fabids</taxon>
        <taxon>Fabales</taxon>
        <taxon>Fabaceae</taxon>
        <taxon>Papilionoideae</taxon>
        <taxon>50 kb inversion clade</taxon>
        <taxon>dalbergioids sensu lato</taxon>
        <taxon>Dalbergieae</taxon>
        <taxon>Pterocarpus clade</taxon>
        <taxon>Stylosanthes</taxon>
    </lineage>
</organism>
<keyword evidence="3" id="KW-1185">Reference proteome</keyword>
<name>A0ABU6VCL6_9FABA</name>
<sequence>MPKNANAQMRQLLFSSLLISIGFVVDVVDLSARVWKAAGGDGDAYGGGGQRQRGALGELVLESDVSSMGEGASGVRLHTHNGE</sequence>
<evidence type="ECO:0000313" key="2">
    <source>
        <dbReference type="EMBL" id="MED6171122.1"/>
    </source>
</evidence>
<dbReference type="EMBL" id="JASCZI010151227">
    <property type="protein sequence ID" value="MED6171122.1"/>
    <property type="molecule type" value="Genomic_DNA"/>
</dbReference>
<accession>A0ABU6VCL6</accession>
<reference evidence="2 3" key="1">
    <citation type="journal article" date="2023" name="Plants (Basel)">
        <title>Bridging the Gap: Combining Genomics and Transcriptomics Approaches to Understand Stylosanthes scabra, an Orphan Legume from the Brazilian Caatinga.</title>
        <authorList>
            <person name="Ferreira-Neto J.R.C."/>
            <person name="da Silva M.D."/>
            <person name="Binneck E."/>
            <person name="de Melo N.F."/>
            <person name="da Silva R.H."/>
            <person name="de Melo A.L.T.M."/>
            <person name="Pandolfi V."/>
            <person name="Bustamante F.O."/>
            <person name="Brasileiro-Vidal A.C."/>
            <person name="Benko-Iseppon A.M."/>
        </authorList>
    </citation>
    <scope>NUCLEOTIDE SEQUENCE [LARGE SCALE GENOMIC DNA]</scope>
    <source>
        <tissue evidence="2">Leaves</tissue>
    </source>
</reference>
<keyword evidence="1" id="KW-0732">Signal</keyword>
<evidence type="ECO:0000313" key="3">
    <source>
        <dbReference type="Proteomes" id="UP001341840"/>
    </source>
</evidence>
<proteinExistence type="predicted"/>
<comment type="caution">
    <text evidence="2">The sequence shown here is derived from an EMBL/GenBank/DDBJ whole genome shotgun (WGS) entry which is preliminary data.</text>
</comment>